<dbReference type="OrthoDB" id="6120993at2"/>
<protein>
    <submittedName>
        <fullName evidence="2">Uncharacterized protein</fullName>
    </submittedName>
</protein>
<accession>A0A1C3JPM0</accession>
<dbReference type="RefSeq" id="WP_082866271.1">
    <property type="nucleotide sequence ID" value="NZ_CP187511.1"/>
</dbReference>
<name>A0A1C3JPM0_9GAMM</name>
<keyword evidence="1" id="KW-0472">Membrane</keyword>
<feature type="transmembrane region" description="Helical" evidence="1">
    <location>
        <begin position="6"/>
        <end position="23"/>
    </location>
</feature>
<evidence type="ECO:0000313" key="3">
    <source>
        <dbReference type="EMBL" id="SBT19503.1"/>
    </source>
</evidence>
<proteinExistence type="predicted"/>
<keyword evidence="1" id="KW-1133">Transmembrane helix</keyword>
<keyword evidence="4" id="KW-1185">Reference proteome</keyword>
<dbReference type="Proteomes" id="UP000092840">
    <property type="component" value="Unassembled WGS sequence"/>
</dbReference>
<reference evidence="3 4" key="1">
    <citation type="submission" date="2016-06" db="EMBL/GenBank/DDBJ databases">
        <authorList>
            <person name="Rodrigo-Torres L."/>
            <person name="Arahal D.R."/>
        </authorList>
    </citation>
    <scope>NUCLEOTIDE SEQUENCE [LARGE SCALE GENOMIC DNA]</scope>
    <source>
        <strain evidence="3 4">CECT 5116</strain>
    </source>
</reference>
<evidence type="ECO:0000313" key="5">
    <source>
        <dbReference type="Proteomes" id="UP000092871"/>
    </source>
</evidence>
<dbReference type="Proteomes" id="UP000092871">
    <property type="component" value="Unassembled WGS sequence"/>
</dbReference>
<evidence type="ECO:0000313" key="2">
    <source>
        <dbReference type="EMBL" id="SBT17168.1"/>
    </source>
</evidence>
<dbReference type="AlphaFoldDB" id="A0A1C3JPM0"/>
<dbReference type="EMBL" id="FLRB01000001">
    <property type="protein sequence ID" value="SBT19503.1"/>
    <property type="molecule type" value="Genomic_DNA"/>
</dbReference>
<organism evidence="2 5">
    <name type="scientific">Marinomonas gallaica</name>
    <dbReference type="NCBI Taxonomy" id="1806667"/>
    <lineage>
        <taxon>Bacteria</taxon>
        <taxon>Pseudomonadati</taxon>
        <taxon>Pseudomonadota</taxon>
        <taxon>Gammaproteobacteria</taxon>
        <taxon>Oceanospirillales</taxon>
        <taxon>Oceanospirillaceae</taxon>
        <taxon>Marinomonas</taxon>
    </lineage>
</organism>
<evidence type="ECO:0000256" key="1">
    <source>
        <dbReference type="SAM" id="Phobius"/>
    </source>
</evidence>
<dbReference type="EMBL" id="FLRA01000008">
    <property type="protein sequence ID" value="SBT17168.1"/>
    <property type="molecule type" value="Genomic_DNA"/>
</dbReference>
<keyword evidence="1" id="KW-0812">Transmembrane</keyword>
<gene>
    <name evidence="2" type="ORF">MGA5115_01270</name>
    <name evidence="3" type="ORF">MGA5116_00069</name>
</gene>
<reference evidence="2 5" key="2">
    <citation type="submission" date="2016-06" db="EMBL/GenBank/DDBJ databases">
        <authorList>
            <person name="Kjaerup R.B."/>
            <person name="Dalgaard T.S."/>
            <person name="Juul-Madsen H.R."/>
        </authorList>
    </citation>
    <scope>NUCLEOTIDE SEQUENCE [LARGE SCALE GENOMIC DNA]</scope>
    <source>
        <strain evidence="2 5">CECT 5115</strain>
    </source>
</reference>
<evidence type="ECO:0000313" key="4">
    <source>
        <dbReference type="Proteomes" id="UP000092840"/>
    </source>
</evidence>
<sequence length="122" mass="14282">MAQAILAVLISFVVFITILLFFIKHRQRMPYYQVDQEGCIKVLQEAVSGSLLERDWHIFIGMQVRYDNEIEALRLACLEVDDRHVINTVTKNGKVYMVFSKQGTLVLQDLLDHWQHKKDYLA</sequence>